<dbReference type="InParanoid" id="A0A7L9FIX0"/>
<dbReference type="PANTHER" id="PTHR35005">
    <property type="entry name" value="3-DEHYDRO-SCYLLO-INOSOSE HYDROLASE"/>
    <property type="match status" value="1"/>
</dbReference>
<dbReference type="Proteomes" id="UP000594121">
    <property type="component" value="Chromosome"/>
</dbReference>
<dbReference type="RefSeq" id="WP_192818707.1">
    <property type="nucleotide sequence ID" value="NZ_CP062310.1"/>
</dbReference>
<dbReference type="InterPro" id="IPR003785">
    <property type="entry name" value="Creatininase/forma_Hydrolase"/>
</dbReference>
<dbReference type="Gene3D" id="3.40.50.10310">
    <property type="entry name" value="Creatininase"/>
    <property type="match status" value="1"/>
</dbReference>
<dbReference type="Pfam" id="PF02633">
    <property type="entry name" value="Creatininase"/>
    <property type="match status" value="1"/>
</dbReference>
<keyword evidence="6" id="KW-1185">Reference proteome</keyword>
<dbReference type="GO" id="GO:0009231">
    <property type="term" value="P:riboflavin biosynthetic process"/>
    <property type="evidence" value="ECO:0007669"/>
    <property type="project" value="TreeGrafter"/>
</dbReference>
<dbReference type="GO" id="GO:0016811">
    <property type="term" value="F:hydrolase activity, acting on carbon-nitrogen (but not peptide) bonds, in linear amides"/>
    <property type="evidence" value="ECO:0007669"/>
    <property type="project" value="TreeGrafter"/>
</dbReference>
<evidence type="ECO:0000313" key="5">
    <source>
        <dbReference type="EMBL" id="QOJ78735.1"/>
    </source>
</evidence>
<evidence type="ECO:0000256" key="1">
    <source>
        <dbReference type="ARBA" id="ARBA00001947"/>
    </source>
</evidence>
<evidence type="ECO:0000256" key="2">
    <source>
        <dbReference type="ARBA" id="ARBA00022723"/>
    </source>
</evidence>
<comment type="cofactor">
    <cofactor evidence="1">
        <name>Zn(2+)</name>
        <dbReference type="ChEBI" id="CHEBI:29105"/>
    </cofactor>
</comment>
<dbReference type="EMBL" id="CP062310">
    <property type="protein sequence ID" value="QOJ78735.1"/>
    <property type="molecule type" value="Genomic_DNA"/>
</dbReference>
<keyword evidence="4" id="KW-0862">Zinc</keyword>
<protein>
    <submittedName>
        <fullName evidence="5">Creatininase family protein</fullName>
    </submittedName>
</protein>
<dbReference type="InterPro" id="IPR024087">
    <property type="entry name" value="Creatininase-like_sf"/>
</dbReference>
<reference evidence="5 6" key="1">
    <citation type="submission" date="2020-10" db="EMBL/GenBank/DDBJ databases">
        <title>Thermofilum lucidum 3507LT sp. nov. a novel member of Thermofilaceae family isolated from Chile hot spring, and proposal of description order Thermofilales.</title>
        <authorList>
            <person name="Zayulina K.S."/>
            <person name="Elcheninov A.G."/>
            <person name="Toshchakov S.V."/>
            <person name="Kublanov I.V."/>
        </authorList>
    </citation>
    <scope>NUCLEOTIDE SEQUENCE [LARGE SCALE GENOMIC DNA]</scope>
    <source>
        <strain evidence="5 6">3507LT</strain>
    </source>
</reference>
<name>A0A7L9FIX0_9CREN</name>
<evidence type="ECO:0000256" key="3">
    <source>
        <dbReference type="ARBA" id="ARBA00022801"/>
    </source>
</evidence>
<keyword evidence="2" id="KW-0479">Metal-binding</keyword>
<organism evidence="5 6">
    <name type="scientific">Infirmifilum lucidum</name>
    <dbReference type="NCBI Taxonomy" id="2776706"/>
    <lineage>
        <taxon>Archaea</taxon>
        <taxon>Thermoproteota</taxon>
        <taxon>Thermoprotei</taxon>
        <taxon>Thermofilales</taxon>
        <taxon>Thermofilaceae</taxon>
        <taxon>Infirmifilum</taxon>
    </lineage>
</organism>
<dbReference type="PANTHER" id="PTHR35005:SF1">
    <property type="entry name" value="2-AMINO-5-FORMYLAMINO-6-RIBOSYLAMINOPYRIMIDIN-4(3H)-ONE 5'-MONOPHOSPHATE DEFORMYLASE"/>
    <property type="match status" value="1"/>
</dbReference>
<proteinExistence type="predicted"/>
<evidence type="ECO:0000256" key="4">
    <source>
        <dbReference type="ARBA" id="ARBA00022833"/>
    </source>
</evidence>
<dbReference type="GeneID" id="59149889"/>
<sequence length="248" mass="26839">MSPHRLAELSYVEVRELLQRGVDTAILPVGTVEPHGPHLPLGTDNIIPELIAERLAERIGGVVLPTVNYGVTNSLYGYPGSIRIKPETFESLVYEILSSLASQGFELAVILNGHGGNTAPLDSAARRAWLDHRLATLLVDWWRLARERGLTQRILGKEGGHAATDETVLVALASPGLVKKNLYSSSEIFVASSGVQGYPLPGTIINYTPGEGDVSFDTSRAAEYLDAIVEEIAGIYSKLRQALGYVKH</sequence>
<accession>A0A7L9FIX0</accession>
<keyword evidence="3" id="KW-0378">Hydrolase</keyword>
<evidence type="ECO:0000313" key="6">
    <source>
        <dbReference type="Proteomes" id="UP000594121"/>
    </source>
</evidence>
<dbReference type="GO" id="GO:0046872">
    <property type="term" value="F:metal ion binding"/>
    <property type="evidence" value="ECO:0007669"/>
    <property type="project" value="UniProtKB-KW"/>
</dbReference>
<dbReference type="AlphaFoldDB" id="A0A7L9FIX0"/>
<dbReference type="KEGG" id="thel:IG193_08295"/>
<gene>
    <name evidence="5" type="ORF">IG193_08295</name>
</gene>
<dbReference type="SUPFAM" id="SSF102215">
    <property type="entry name" value="Creatininase"/>
    <property type="match status" value="1"/>
</dbReference>